<feature type="disulfide bond" evidence="6">
    <location>
        <begin position="179"/>
        <end position="205"/>
    </location>
</feature>
<evidence type="ECO:0000259" key="8">
    <source>
        <dbReference type="PROSITE" id="PS51408"/>
    </source>
</evidence>
<keyword evidence="7" id="KW-0732">Signal</keyword>
<feature type="domain" description="Transferrin-like" evidence="8">
    <location>
        <begin position="359"/>
        <end position="663"/>
    </location>
</feature>
<dbReference type="SUPFAM" id="SSF53850">
    <property type="entry name" value="Periplasmic binding protein-like II"/>
    <property type="match status" value="2"/>
</dbReference>
<dbReference type="GO" id="GO:0005785">
    <property type="term" value="C:signal recognition particle receptor complex"/>
    <property type="evidence" value="ECO:0007669"/>
    <property type="project" value="TreeGrafter"/>
</dbReference>
<feature type="disulfide bond" evidence="6">
    <location>
        <begin position="263"/>
        <end position="277"/>
    </location>
</feature>
<keyword evidence="3" id="KW-0813">Transport</keyword>
<name>A0A9P0BCM3_BRAAE</name>
<dbReference type="Proteomes" id="UP001154078">
    <property type="component" value="Chromosome 6"/>
</dbReference>
<dbReference type="GO" id="GO:0046872">
    <property type="term" value="F:metal ion binding"/>
    <property type="evidence" value="ECO:0007669"/>
    <property type="project" value="UniProtKB-KW"/>
</dbReference>
<feature type="disulfide bond" evidence="6">
    <location>
        <begin position="372"/>
        <end position="390"/>
    </location>
</feature>
<dbReference type="PROSITE" id="PS51408">
    <property type="entry name" value="TRANSFERRIN_LIKE_4"/>
    <property type="match status" value="2"/>
</dbReference>
<dbReference type="GO" id="GO:0006826">
    <property type="term" value="P:iron ion transport"/>
    <property type="evidence" value="ECO:0007669"/>
    <property type="project" value="UniProtKB-KW"/>
</dbReference>
<dbReference type="InterPro" id="IPR016357">
    <property type="entry name" value="Transferrin"/>
</dbReference>
<keyword evidence="2 6" id="KW-1015">Disulfide bond</keyword>
<proteinExistence type="inferred from homology"/>
<dbReference type="SMART" id="SM00094">
    <property type="entry name" value="TR_FER"/>
    <property type="match status" value="1"/>
</dbReference>
<dbReference type="PANTHER" id="PTHR11485:SF34">
    <property type="entry name" value="SIGNAL RECOGNITION PARTICLE RECEPTOR SUBUNIT BETA"/>
    <property type="match status" value="1"/>
</dbReference>
<feature type="binding site" evidence="5">
    <location>
        <position position="442"/>
    </location>
    <ligand>
        <name>Fe(3+)</name>
        <dbReference type="ChEBI" id="CHEBI:29034"/>
        <label>1</label>
    </ligand>
</feature>
<keyword evidence="1" id="KW-0677">Repeat</keyword>
<evidence type="ECO:0000256" key="7">
    <source>
        <dbReference type="SAM" id="SignalP"/>
    </source>
</evidence>
<feature type="signal peptide" evidence="7">
    <location>
        <begin position="1"/>
        <end position="20"/>
    </location>
</feature>
<keyword evidence="3" id="KW-0406">Ion transport</keyword>
<feature type="disulfide bond" evidence="6">
    <location>
        <begin position="466"/>
        <end position="533"/>
    </location>
</feature>
<feature type="disulfide bond" evidence="6">
    <location>
        <begin position="202"/>
        <end position="210"/>
    </location>
</feature>
<feature type="domain" description="Transferrin-like" evidence="8">
    <location>
        <begin position="23"/>
        <end position="358"/>
    </location>
</feature>
<feature type="disulfide bond" evidence="6">
    <location>
        <begin position="504"/>
        <end position="519"/>
    </location>
</feature>
<dbReference type="CDD" id="cd13529">
    <property type="entry name" value="PBP2_transferrin"/>
    <property type="match status" value="2"/>
</dbReference>
<feature type="chain" id="PRO_5040463090" description="Transferrin" evidence="7">
    <location>
        <begin position="21"/>
        <end position="694"/>
    </location>
</feature>
<keyword evidence="10" id="KW-1185">Reference proteome</keyword>
<dbReference type="PIRSF" id="PIRSF002549">
    <property type="entry name" value="Transferrin"/>
    <property type="match status" value="1"/>
</dbReference>
<feature type="binding site" evidence="4">
    <location>
        <position position="474"/>
    </location>
    <ligand>
        <name>hydrogencarbonate</name>
        <dbReference type="ChEBI" id="CHEBI:17544"/>
        <label>1</label>
    </ligand>
</feature>
<evidence type="ECO:0000256" key="5">
    <source>
        <dbReference type="PIRSR" id="PIRSR002549-3"/>
    </source>
</evidence>
<feature type="disulfide bond" evidence="6">
    <location>
        <begin position="568"/>
        <end position="575"/>
    </location>
</feature>
<dbReference type="EMBL" id="OV121137">
    <property type="protein sequence ID" value="CAH0559126.1"/>
    <property type="molecule type" value="Genomic_DNA"/>
</dbReference>
<keyword evidence="3" id="KW-0410">Iron transport</keyword>
<evidence type="ECO:0000256" key="2">
    <source>
        <dbReference type="ARBA" id="ARBA00023157"/>
    </source>
</evidence>
<dbReference type="Pfam" id="PF00405">
    <property type="entry name" value="Transferrin"/>
    <property type="match status" value="2"/>
</dbReference>
<accession>A0A9P0BCM3</accession>
<dbReference type="PRINTS" id="PR00422">
    <property type="entry name" value="TRANSFERRIN"/>
</dbReference>
<dbReference type="AlphaFoldDB" id="A0A9P0BCM3"/>
<gene>
    <name evidence="9" type="ORF">MELIAE_LOCUS9281</name>
</gene>
<dbReference type="GO" id="GO:0045047">
    <property type="term" value="P:protein targeting to ER"/>
    <property type="evidence" value="ECO:0007669"/>
    <property type="project" value="TreeGrafter"/>
</dbReference>
<evidence type="ECO:0000256" key="4">
    <source>
        <dbReference type="PIRSR" id="PIRSR002549-2"/>
    </source>
</evidence>
<evidence type="ECO:0000313" key="10">
    <source>
        <dbReference type="Proteomes" id="UP001154078"/>
    </source>
</evidence>
<organism evidence="9 10">
    <name type="scientific">Brassicogethes aeneus</name>
    <name type="common">Rape pollen beetle</name>
    <name type="synonym">Meligethes aeneus</name>
    <dbReference type="NCBI Taxonomy" id="1431903"/>
    <lineage>
        <taxon>Eukaryota</taxon>
        <taxon>Metazoa</taxon>
        <taxon>Ecdysozoa</taxon>
        <taxon>Arthropoda</taxon>
        <taxon>Hexapoda</taxon>
        <taxon>Insecta</taxon>
        <taxon>Pterygota</taxon>
        <taxon>Neoptera</taxon>
        <taxon>Endopterygota</taxon>
        <taxon>Coleoptera</taxon>
        <taxon>Polyphaga</taxon>
        <taxon>Cucujiformia</taxon>
        <taxon>Nitidulidae</taxon>
        <taxon>Meligethinae</taxon>
        <taxon>Brassicogethes</taxon>
    </lineage>
</organism>
<feature type="binding site" evidence="5">
    <location>
        <position position="106"/>
    </location>
    <ligand>
        <name>Fe(3+)</name>
        <dbReference type="ChEBI" id="CHEBI:29034"/>
        <label>1</label>
    </ligand>
</feature>
<dbReference type="Gene3D" id="3.40.190.10">
    <property type="entry name" value="Periplasmic binding protein-like II"/>
    <property type="match status" value="3"/>
</dbReference>
<protein>
    <recommendedName>
        <fullName evidence="3">Transferrin</fullName>
    </recommendedName>
</protein>
<dbReference type="PANTHER" id="PTHR11485">
    <property type="entry name" value="TRANSFERRIN"/>
    <property type="match status" value="1"/>
</dbReference>
<keyword evidence="3 5" id="KW-0408">Iron</keyword>
<evidence type="ECO:0000256" key="3">
    <source>
        <dbReference type="PIRNR" id="PIRNR002549"/>
    </source>
</evidence>
<evidence type="ECO:0000256" key="1">
    <source>
        <dbReference type="ARBA" id="ARBA00022737"/>
    </source>
</evidence>
<sequence>MFRSSTCVVAALACLSFVYCDKYRICVVDSKGGYKVSNHYCPTLTKLKSNIECVVGIDRLDCLRHLSKGTADFTVLTAEDLVTAHTSEIEVLVTNELRYTSEKYEYELVAVVNKKSGITSRHHLKDKKYCHPGYGYEEYFTKILVNYFESTVVPQSCNPKLTINENRIKATSDFFKSSCKAGPWVHDPQKDDELKQKYPNLCAICGSPNCNINDKYWGRRGPLLCLTDGAGDVSWTRWDDVQIHFGLTPGDTESSPDDFSLLCPDDTLMPVNTTNPCVWVAKPWSVVVTKRSSAQDLQSIISNLSTSDQAQFAVLNLMSATTQTVEKIYPIEAIETYLNKATGFLSANSFSGCHPPRTIRICTTSIVENAKCSWLRETAAVYGIEPDIDCLKADNTTHCMLALNTNNAADVVMVSPDLTNKARRDYNLQPLFYETVYNNEKYVTVAVTRQNSDLEKLEDLQGKKACFPVYDGMAWNTVKHSFHMKNLLKCPSDSVMMNYFGPSCAPEYPKESHTTSGICDGDNFNGELGALKCLTSGKGDVAFLSKNTLLKFLQDNKDYKLEDFKIVCGNSSNACHLGWSPVGYGMIRTNSSEVWKKDTLDVFLQLDELFGKNFKSLTSPYTMYGKYDGKSDLLFQDETVRIRSVPMARNTDTMSNEFESLIKSDTPCLASSQEMASPYLITIFVNLLLFYVFC</sequence>
<evidence type="ECO:0000313" key="9">
    <source>
        <dbReference type="EMBL" id="CAH0559126.1"/>
    </source>
</evidence>
<reference evidence="9" key="1">
    <citation type="submission" date="2021-12" db="EMBL/GenBank/DDBJ databases">
        <authorList>
            <person name="King R."/>
        </authorList>
    </citation>
    <scope>NUCLEOTIDE SEQUENCE</scope>
</reference>
<feature type="disulfide bond" evidence="6">
    <location>
        <begin position="490"/>
        <end position="668"/>
    </location>
</feature>
<dbReference type="InterPro" id="IPR001156">
    <property type="entry name" value="Transferrin-like_dom"/>
</dbReference>
<comment type="function">
    <text evidence="3">Transferrins are iron binding transport proteins which bind Fe(3+) ion in association with the binding of an anion, usually bicarbonate.</text>
</comment>
<comment type="similarity">
    <text evidence="3">Belongs to the transferrin family.</text>
</comment>
<dbReference type="GO" id="GO:0005615">
    <property type="term" value="C:extracellular space"/>
    <property type="evidence" value="ECO:0007669"/>
    <property type="project" value="InterPro"/>
</dbReference>
<keyword evidence="3 5" id="KW-0479">Metal-binding</keyword>
<feature type="disulfide bond" evidence="6">
    <location>
        <begin position="362"/>
        <end position="399"/>
    </location>
</feature>
<evidence type="ECO:0000256" key="6">
    <source>
        <dbReference type="PIRSR" id="PIRSR002549-4"/>
    </source>
</evidence>
<dbReference type="OrthoDB" id="8170333at2759"/>
<feature type="disulfide bond" evidence="6">
    <location>
        <begin position="26"/>
        <end position="62"/>
    </location>
</feature>
<feature type="disulfide bond" evidence="6">
    <location>
        <begin position="130"/>
        <end position="225"/>
    </location>
</feature>